<gene>
    <name evidence="1" type="ORF">GCM10020369_11040</name>
</gene>
<dbReference type="Gene3D" id="3.40.50.150">
    <property type="entry name" value="Vaccinia Virus protein VP39"/>
    <property type="match status" value="1"/>
</dbReference>
<comment type="caution">
    <text evidence="1">The sequence shown here is derived from an EMBL/GenBank/DDBJ whole genome shotgun (WGS) entry which is preliminary data.</text>
</comment>
<keyword evidence="1" id="KW-0489">Methyltransferase</keyword>
<dbReference type="SUPFAM" id="SSF53335">
    <property type="entry name" value="S-adenosyl-L-methionine-dependent methyltransferases"/>
    <property type="match status" value="1"/>
</dbReference>
<dbReference type="EMBL" id="BAAAYN010000006">
    <property type="protein sequence ID" value="GAA3383786.1"/>
    <property type="molecule type" value="Genomic_DNA"/>
</dbReference>
<reference evidence="2" key="1">
    <citation type="journal article" date="2019" name="Int. J. Syst. Evol. Microbiol.">
        <title>The Global Catalogue of Microorganisms (GCM) 10K type strain sequencing project: providing services to taxonomists for standard genome sequencing and annotation.</title>
        <authorList>
            <consortium name="The Broad Institute Genomics Platform"/>
            <consortium name="The Broad Institute Genome Sequencing Center for Infectious Disease"/>
            <person name="Wu L."/>
            <person name="Ma J."/>
        </authorList>
    </citation>
    <scope>NUCLEOTIDE SEQUENCE [LARGE SCALE GENOMIC DNA]</scope>
    <source>
        <strain evidence="2">JCM 9458</strain>
    </source>
</reference>
<name>A0ABP6SSH6_9ACTN</name>
<dbReference type="GO" id="GO:0008168">
    <property type="term" value="F:methyltransferase activity"/>
    <property type="evidence" value="ECO:0007669"/>
    <property type="project" value="UniProtKB-KW"/>
</dbReference>
<protein>
    <submittedName>
        <fullName evidence="1">Class I SAM-dependent methyltransferase</fullName>
    </submittedName>
</protein>
<keyword evidence="1" id="KW-0808">Transferase</keyword>
<sequence length="277" mass="31179">MSQEDHDHTGKFSFDHIYTAPDPRSYFTTLRQLEYNIPGIARPHFARLIAEYRAVHGVSTPKVLDLGCSYGVNAALLRCDTTMAQLYERYGAALGVGRHRTRDELIEADRRFVRDRHRSDQARFVGLDVSQPALDYAVAAGFLDDALVADLEANEPTEVERAVLAGTDLVISTGCIGYVTEKTLLRIVEAAGGRRPWMAHFCLRMFPFDAIAGHLDDLGYETVRIDQPFRQRRFATAHEQASVLDRLTELGLDARGLEADGWFYAQLHISRPRPESQ</sequence>
<evidence type="ECO:0000313" key="1">
    <source>
        <dbReference type="EMBL" id="GAA3383786.1"/>
    </source>
</evidence>
<evidence type="ECO:0000313" key="2">
    <source>
        <dbReference type="Proteomes" id="UP001501676"/>
    </source>
</evidence>
<dbReference type="RefSeq" id="WP_345726864.1">
    <property type="nucleotide sequence ID" value="NZ_BAAAYN010000006.1"/>
</dbReference>
<organism evidence="1 2">
    <name type="scientific">Cryptosporangium minutisporangium</name>
    <dbReference type="NCBI Taxonomy" id="113569"/>
    <lineage>
        <taxon>Bacteria</taxon>
        <taxon>Bacillati</taxon>
        <taxon>Actinomycetota</taxon>
        <taxon>Actinomycetes</taxon>
        <taxon>Cryptosporangiales</taxon>
        <taxon>Cryptosporangiaceae</taxon>
        <taxon>Cryptosporangium</taxon>
    </lineage>
</organism>
<dbReference type="GO" id="GO:0032259">
    <property type="term" value="P:methylation"/>
    <property type="evidence" value="ECO:0007669"/>
    <property type="project" value="UniProtKB-KW"/>
</dbReference>
<accession>A0ABP6SSH6</accession>
<dbReference type="Proteomes" id="UP001501676">
    <property type="component" value="Unassembled WGS sequence"/>
</dbReference>
<proteinExistence type="predicted"/>
<keyword evidence="2" id="KW-1185">Reference proteome</keyword>
<dbReference type="InterPro" id="IPR029063">
    <property type="entry name" value="SAM-dependent_MTases_sf"/>
</dbReference>